<feature type="transmembrane region" description="Helical" evidence="1">
    <location>
        <begin position="161"/>
        <end position="184"/>
    </location>
</feature>
<evidence type="ECO:0000256" key="1">
    <source>
        <dbReference type="SAM" id="Phobius"/>
    </source>
</evidence>
<dbReference type="EMBL" id="JALZWP010000004">
    <property type="protein sequence ID" value="MCL1628255.1"/>
    <property type="molecule type" value="Genomic_DNA"/>
</dbReference>
<evidence type="ECO:0000313" key="3">
    <source>
        <dbReference type="EMBL" id="MCL1628255.1"/>
    </source>
</evidence>
<dbReference type="PANTHER" id="PTHR40547:SF1">
    <property type="entry name" value="SLL0298 PROTEIN"/>
    <property type="match status" value="1"/>
</dbReference>
<keyword evidence="1" id="KW-1133">Transmembrane helix</keyword>
<feature type="domain" description="DUF2062" evidence="2">
    <location>
        <begin position="27"/>
        <end position="192"/>
    </location>
</feature>
<organism evidence="3 4">
    <name type="scientific">Roseinatronobacter domitianus</name>
    <dbReference type="NCBI Taxonomy" id="2940293"/>
    <lineage>
        <taxon>Bacteria</taxon>
        <taxon>Pseudomonadati</taxon>
        <taxon>Pseudomonadota</taxon>
        <taxon>Alphaproteobacteria</taxon>
        <taxon>Rhodobacterales</taxon>
        <taxon>Paracoccaceae</taxon>
        <taxon>Roseinatronobacter</taxon>
    </lineage>
</organism>
<evidence type="ECO:0000313" key="4">
    <source>
        <dbReference type="Proteomes" id="UP001202550"/>
    </source>
</evidence>
<keyword evidence="1" id="KW-0472">Membrane</keyword>
<dbReference type="PANTHER" id="PTHR40547">
    <property type="entry name" value="SLL0298 PROTEIN"/>
    <property type="match status" value="1"/>
</dbReference>
<gene>
    <name evidence="3" type="ORF">M3N55_05885</name>
</gene>
<accession>A0ABT0M1G7</accession>
<dbReference type="Proteomes" id="UP001202550">
    <property type="component" value="Unassembled WGS sequence"/>
</dbReference>
<reference evidence="3 4" key="1">
    <citation type="submission" date="2022-05" db="EMBL/GenBank/DDBJ databases">
        <title>Seasonal and diel survey of microbial diversity of the Tyrrhenian coast.</title>
        <authorList>
            <person name="Gattoni G."/>
            <person name="Corral P."/>
        </authorList>
    </citation>
    <scope>NUCLEOTIDE SEQUENCE [LARGE SCALE GENOMIC DNA]</scope>
    <source>
        <strain evidence="3 4">V10</strain>
    </source>
</reference>
<keyword evidence="1" id="KW-0812">Transmembrane</keyword>
<keyword evidence="4" id="KW-1185">Reference proteome</keyword>
<proteinExistence type="predicted"/>
<dbReference type="Pfam" id="PF09835">
    <property type="entry name" value="DUF2062"/>
    <property type="match status" value="1"/>
</dbReference>
<name>A0ABT0M1G7_9RHOB</name>
<protein>
    <submittedName>
        <fullName evidence="3">DUF2062 domain-containing protein</fullName>
    </submittedName>
</protein>
<dbReference type="RefSeq" id="WP_249057343.1">
    <property type="nucleotide sequence ID" value="NZ_JALZWP010000004.1"/>
</dbReference>
<evidence type="ECO:0000259" key="2">
    <source>
        <dbReference type="Pfam" id="PF09835"/>
    </source>
</evidence>
<sequence>MVFRRRSPRSLLQWLKNLAYPDGGWQRAGSYVWHRLRRLPDSPERIAKGIAAGVFISFTPLFGFHFVAAASIAWVLRGNVLAALLGTFFGNPFTFPLILVSAMETGSLILGKGHMLSPRGVVGSIKGMWQEVGQNAYAIFTPDPIIWDQTKLFFGEVFLPYMLGGSLVGSVVAVAMYFVSLPIIRAYRIRRARKLQKRFERARAASRKTDQRN</sequence>
<comment type="caution">
    <text evidence="3">The sequence shown here is derived from an EMBL/GenBank/DDBJ whole genome shotgun (WGS) entry which is preliminary data.</text>
</comment>
<feature type="transmembrane region" description="Helical" evidence="1">
    <location>
        <begin position="46"/>
        <end position="76"/>
    </location>
</feature>
<dbReference type="InterPro" id="IPR018639">
    <property type="entry name" value="DUF2062"/>
</dbReference>